<sequence>MSCDIAKLAQTRLTEVLAGQCKDEGFVAVAFHPGTAAMPGIKEMAPAIVPFTKDDVRLSSGICVRLPKNRPQSLSGRCLAAAWDVEELERRKEGIVREDKLKSKMVV</sequence>
<proteinExistence type="predicted"/>
<dbReference type="EMBL" id="KB446539">
    <property type="protein sequence ID" value="EME44516.1"/>
    <property type="molecule type" value="Genomic_DNA"/>
</dbReference>
<dbReference type="HOGENOM" id="CLU_2209955_0_0_1"/>
<accession>N1PMB4</accession>
<dbReference type="Proteomes" id="UP000016933">
    <property type="component" value="Unassembled WGS sequence"/>
</dbReference>
<evidence type="ECO:0000313" key="1">
    <source>
        <dbReference type="EMBL" id="EME44516.1"/>
    </source>
</evidence>
<reference evidence="2" key="1">
    <citation type="journal article" date="2012" name="PLoS Genet.">
        <title>The genomes of the fungal plant pathogens Cladosporium fulvum and Dothistroma septosporum reveal adaptation to different hosts and lifestyles but also signatures of common ancestry.</title>
        <authorList>
            <person name="de Wit P.J.G.M."/>
            <person name="van der Burgt A."/>
            <person name="Oekmen B."/>
            <person name="Stergiopoulos I."/>
            <person name="Abd-Elsalam K.A."/>
            <person name="Aerts A.L."/>
            <person name="Bahkali A.H."/>
            <person name="Beenen H.G."/>
            <person name="Chettri P."/>
            <person name="Cox M.P."/>
            <person name="Datema E."/>
            <person name="de Vries R.P."/>
            <person name="Dhillon B."/>
            <person name="Ganley A.R."/>
            <person name="Griffiths S.A."/>
            <person name="Guo Y."/>
            <person name="Hamelin R.C."/>
            <person name="Henrissat B."/>
            <person name="Kabir M.S."/>
            <person name="Jashni M.K."/>
            <person name="Kema G."/>
            <person name="Klaubauf S."/>
            <person name="Lapidus A."/>
            <person name="Levasseur A."/>
            <person name="Lindquist E."/>
            <person name="Mehrabi R."/>
            <person name="Ohm R.A."/>
            <person name="Owen T.J."/>
            <person name="Salamov A."/>
            <person name="Schwelm A."/>
            <person name="Schijlen E."/>
            <person name="Sun H."/>
            <person name="van den Burg H.A."/>
            <person name="van Ham R.C.H.J."/>
            <person name="Zhang S."/>
            <person name="Goodwin S.B."/>
            <person name="Grigoriev I.V."/>
            <person name="Collemare J."/>
            <person name="Bradshaw R.E."/>
        </authorList>
    </citation>
    <scope>NUCLEOTIDE SEQUENCE [LARGE SCALE GENOMIC DNA]</scope>
    <source>
        <strain evidence="2">NZE10 / CBS 128990</strain>
    </source>
</reference>
<evidence type="ECO:0000313" key="2">
    <source>
        <dbReference type="Proteomes" id="UP000016933"/>
    </source>
</evidence>
<name>N1PMB4_DOTSN</name>
<protein>
    <submittedName>
        <fullName evidence="1">Uncharacterized protein</fullName>
    </submittedName>
</protein>
<keyword evidence="2" id="KW-1185">Reference proteome</keyword>
<dbReference type="STRING" id="675120.N1PMB4"/>
<dbReference type="AlphaFoldDB" id="N1PMB4"/>
<reference evidence="1 2" key="2">
    <citation type="journal article" date="2012" name="PLoS Pathog.">
        <title>Diverse lifestyles and strategies of plant pathogenesis encoded in the genomes of eighteen Dothideomycetes fungi.</title>
        <authorList>
            <person name="Ohm R.A."/>
            <person name="Feau N."/>
            <person name="Henrissat B."/>
            <person name="Schoch C.L."/>
            <person name="Horwitz B.A."/>
            <person name="Barry K.W."/>
            <person name="Condon B.J."/>
            <person name="Copeland A.C."/>
            <person name="Dhillon B."/>
            <person name="Glaser F."/>
            <person name="Hesse C.N."/>
            <person name="Kosti I."/>
            <person name="LaButti K."/>
            <person name="Lindquist E.A."/>
            <person name="Lucas S."/>
            <person name="Salamov A.A."/>
            <person name="Bradshaw R.E."/>
            <person name="Ciuffetti L."/>
            <person name="Hamelin R.C."/>
            <person name="Kema G.H.J."/>
            <person name="Lawrence C."/>
            <person name="Scott J.A."/>
            <person name="Spatafora J.W."/>
            <person name="Turgeon B.G."/>
            <person name="de Wit P.J.G.M."/>
            <person name="Zhong S."/>
            <person name="Goodwin S.B."/>
            <person name="Grigoriev I.V."/>
        </authorList>
    </citation>
    <scope>NUCLEOTIDE SEQUENCE [LARGE SCALE GENOMIC DNA]</scope>
    <source>
        <strain evidence="2">NZE10 / CBS 128990</strain>
    </source>
</reference>
<dbReference type="OrthoDB" id="1933717at2759"/>
<organism evidence="1 2">
    <name type="scientific">Dothistroma septosporum (strain NZE10 / CBS 128990)</name>
    <name type="common">Red band needle blight fungus</name>
    <name type="synonym">Mycosphaerella pini</name>
    <dbReference type="NCBI Taxonomy" id="675120"/>
    <lineage>
        <taxon>Eukaryota</taxon>
        <taxon>Fungi</taxon>
        <taxon>Dikarya</taxon>
        <taxon>Ascomycota</taxon>
        <taxon>Pezizomycotina</taxon>
        <taxon>Dothideomycetes</taxon>
        <taxon>Dothideomycetidae</taxon>
        <taxon>Mycosphaerellales</taxon>
        <taxon>Mycosphaerellaceae</taxon>
        <taxon>Dothistroma</taxon>
    </lineage>
</organism>
<gene>
    <name evidence="1" type="ORF">DOTSEDRAFT_24540</name>
</gene>